<reference evidence="1" key="1">
    <citation type="submission" date="2023-08" db="EMBL/GenBank/DDBJ databases">
        <title>Functional and genomic diversity of the sorghum phyllosphere microbiome.</title>
        <authorList>
            <person name="Shade A."/>
        </authorList>
    </citation>
    <scope>NUCLEOTIDE SEQUENCE</scope>
    <source>
        <strain evidence="1">SORGH_AS_0885</strain>
    </source>
</reference>
<protein>
    <submittedName>
        <fullName evidence="1">ABC-type multidrug transport system fused ATPase/permease subunit</fullName>
    </submittedName>
</protein>
<dbReference type="EMBL" id="JAVIZJ010000009">
    <property type="protein sequence ID" value="MDR6211536.1"/>
    <property type="molecule type" value="Genomic_DNA"/>
</dbReference>
<keyword evidence="2" id="KW-1185">Reference proteome</keyword>
<name>A0ACC6IL94_9ACTN</name>
<dbReference type="Proteomes" id="UP001261666">
    <property type="component" value="Unassembled WGS sequence"/>
</dbReference>
<sequence>MTAETRGTGETVEVGRDADAEAGRTLLPVATPREAARKAWAAFAGHRAPLALAGVMFALSGLAGLVAPVVFGRIVDAVTGSAEGPGGPGGSASASALVWWGAGAIAVAAVVELVAAWASVTFLARAGEPALARLREEVVEVALGLDHEVVEKAGEGDLLSRAGDDVRVLADALTKVVPLLVRSVVAIAFTAVGFFALDWRLGVAGLLTLPFYAMSLRWYLPRSGPYYRAERAAMGARAEALLTAVHGSATLRAQGLAPAHSERVGHASWRSAAIGLSVWNLLTRFGQRTNRAELIGLLLVLGSGFFLVRGDLGPAVTVGAVTTAALFFHRLFNPIGAVLMIFDEVQSAGASMTRVAGVAQLRTAAPAPTPAPGAPAPLVIEGVGHAYDAGRPVLADVSLVLEPGERVAVVGASGAGKSTLGQIVAGRIAPTAGTVRLGDVPVAVHGVAARPPVVIVTQEVHVFAGTVRDNLTLADPDAPDERLWEVLEHLGSAGWVRALGGLDVVVGEGATALTPAQAQHLALARVELADPQVVVLDEATAEAGSSGARDLERAAARVVQRRTALTIAHRLTQAEAADRVVVMDGGRVVEVGTPAELVASGGHYARLSAAWHA</sequence>
<accession>A0ACC6IL94</accession>
<organism evidence="1 2">
    <name type="scientific">Nocardioides zeae</name>
    <dbReference type="NCBI Taxonomy" id="1457234"/>
    <lineage>
        <taxon>Bacteria</taxon>
        <taxon>Bacillati</taxon>
        <taxon>Actinomycetota</taxon>
        <taxon>Actinomycetes</taxon>
        <taxon>Propionibacteriales</taxon>
        <taxon>Nocardioidaceae</taxon>
        <taxon>Nocardioides</taxon>
    </lineage>
</organism>
<proteinExistence type="predicted"/>
<evidence type="ECO:0000313" key="1">
    <source>
        <dbReference type="EMBL" id="MDR6211536.1"/>
    </source>
</evidence>
<comment type="caution">
    <text evidence="1">The sequence shown here is derived from an EMBL/GenBank/DDBJ whole genome shotgun (WGS) entry which is preliminary data.</text>
</comment>
<gene>
    <name evidence="1" type="ORF">QE364_003260</name>
</gene>
<evidence type="ECO:0000313" key="2">
    <source>
        <dbReference type="Proteomes" id="UP001261666"/>
    </source>
</evidence>